<dbReference type="GO" id="GO:0005576">
    <property type="term" value="C:extracellular region"/>
    <property type="evidence" value="ECO:0007669"/>
    <property type="project" value="UniProtKB-SubCell"/>
</dbReference>
<feature type="domain" description="Teneurin-like YD-shell" evidence="11">
    <location>
        <begin position="1767"/>
        <end position="2082"/>
    </location>
</feature>
<feature type="domain" description="Carbohydrate-binding module family 96" evidence="10">
    <location>
        <begin position="317"/>
        <end position="486"/>
    </location>
</feature>
<evidence type="ECO:0000256" key="6">
    <source>
        <dbReference type="SAM" id="MobiDB-lite"/>
    </source>
</evidence>
<dbReference type="FunFam" id="2.180.10.10:FF:000017">
    <property type="entry name" value="Wall-associated protein"/>
    <property type="match status" value="1"/>
</dbReference>
<organism evidence="12 13">
    <name type="scientific">Bacillus thuringiensis HD-789</name>
    <dbReference type="NCBI Taxonomy" id="1217737"/>
    <lineage>
        <taxon>Bacteria</taxon>
        <taxon>Bacillati</taxon>
        <taxon>Bacillota</taxon>
        <taxon>Bacilli</taxon>
        <taxon>Bacillales</taxon>
        <taxon>Bacillaceae</taxon>
        <taxon>Bacillus</taxon>
        <taxon>Bacillus cereus group</taxon>
    </lineage>
</organism>
<evidence type="ECO:0000313" key="13">
    <source>
        <dbReference type="Proteomes" id="UP000005257"/>
    </source>
</evidence>
<evidence type="ECO:0000256" key="3">
    <source>
        <dbReference type="ARBA" id="ARBA00022729"/>
    </source>
</evidence>
<protein>
    <submittedName>
        <fullName evidence="12">Wall-associated protein</fullName>
    </submittedName>
</protein>
<dbReference type="GO" id="GO:0016798">
    <property type="term" value="F:hydrolase activity, acting on glycosyl bonds"/>
    <property type="evidence" value="ECO:0007669"/>
    <property type="project" value="InterPro"/>
</dbReference>
<keyword evidence="3" id="KW-0732">Signal</keyword>
<feature type="domain" description="CBM-cenC" evidence="8">
    <location>
        <begin position="1168"/>
        <end position="1310"/>
    </location>
</feature>
<dbReference type="Pfam" id="PF20148">
    <property type="entry name" value="DUF6531"/>
    <property type="match status" value="1"/>
</dbReference>
<evidence type="ECO:0000256" key="2">
    <source>
        <dbReference type="ARBA" id="ARBA00022525"/>
    </source>
</evidence>
<evidence type="ECO:0000256" key="5">
    <source>
        <dbReference type="ARBA" id="ARBA00022801"/>
    </source>
</evidence>
<evidence type="ECO:0000259" key="8">
    <source>
        <dbReference type="Pfam" id="PF02018"/>
    </source>
</evidence>
<feature type="transmembrane region" description="Helical" evidence="7">
    <location>
        <begin position="2093"/>
        <end position="2118"/>
    </location>
</feature>
<dbReference type="InterPro" id="IPR055372">
    <property type="entry name" value="CBM96"/>
</dbReference>
<dbReference type="InterPro" id="IPR031325">
    <property type="entry name" value="RHS_repeat"/>
</dbReference>
<sequence length="2246" mass="251450">MEKRQVKKKWYRQLIQLIVVALIVTSIPLNGLAETAPPFTPSPNSEQTPEVEKKEEQELPAPHPDQLKKDKAKAQASPTEIVEERTETEKVFDNNDGTFTKRVYTEPIHAEKDGKLEEVSPKLVEAPNEKIVTENTTLEPEFEKATQDGKYVQFKVKDHTIQYKLISANGEKGEIKPSPVTATHENNTVWYKGVFPNIDLKSTTFNENVKEDFVLREYTGHHIFTFALETDLTPSLQEDGSIDFQDEKKEKVFTLPKPYMNDSNVDQQSGEAVTSDAVRYNIEKKDEKTYTLTVTADPQWLQAPERKYPVYVDPSVQLKDFDNAYASSAYPTVNYSGGKLWDAGQNAYTLKVGYYDGSSGTNFAFIKPDVSSFKGANIESATFNVHTIWHYYANQPNGVWLDEVTSAWNEGSLNWNNKPGSNNIAHADVTRGQLAKFNVTNTVKAWVEGARQNNGFKLHANGNGQNHWKKFIAAENGTNAPFLEVKYSYAKPNKPRVQAYSNGSGSGSGHFNVQWDAVPGATGYKVAIFNGYDYEYIPVGNVTSWTTKDKKIFPTPEEIAQGRYWIHDDGKGAEAPTNPGQIYKNAYESGGPYGDYSGRSSYWIRIVAEYPFEDSPLSDEIVPFIPLEQVKKPDGSAYINATDKETGYVTLKWDAVPAAAGYKVWIYNGKDYEAFDVGNKTNWTTQNEKIWPTKDEIAKGQYLLHHDKKGAELAVDPSPVYKNSGGIYAGFKNYWFRVTAYSKAGHAESEISHEFVPKFAQDFGFIGMFDYWASVPVLNGTVNATNGNFIMSEKDITLSGRGPDVSVERTYNSQSKKVGLFGTGWSSGLEERILAEGNGNLLLISADGANITFTRTGDNTYQAPTGIYLEIKQVSGGYEIKDKDQTVTFYKSGDAQGRIQYTKDKYGNTTTYEYDGESRLSKVKNASGKELVVQYDGNNKKAARVIGPDSKTITFKYDGDLLVSSTTPEGKVYKYGYDNGLLTSIYDPQHTDAKPYKTSYAYENNRLVKVTDPLGKATTLAYNTDAKEVTLTNPKGRKTVYTYNDAGNPVKTVEDSGRLNLTTTYEYNANNLVKTTTPKNQTETATYDGNGNVTSVTDEMGTEKFEYNKDNGLIKATDNENRETTVAYKAANTEVSETDQEANTSSFMQYDQFGNPIATTRELGTGENLIQNPSFEMNNTERWNEEKTNSHGSLKKDATFAPGGLGGSSSLQMIVKAQNAGWGYHSAIQDVVVEPNTTYTLSGMMKTSLTHAGAFFNVQLLKEDGTPLGSGNNWFDTRHNRIEGEKDWTNRQVTFKTTDQTKKVRIYLQVDYNRADSSGSAWFDKIQLERGEVSSSFNPIENSSLENMAGNGCMPGWIRGDGTSCDPKDVSQQESFTGHSSIVLERSQYGGSNVGYGKHVTVNQKKAEPITLTGMSKSENVENDAPDKLSRDYAIWADVHYQDGSGTNYQAKFPSGTNDWNRSAVVIPATKPIKRMEIYLLFRHNNKGKVWFDDIRLLEGNALIKNEYDNDGNVVAAYDEEGQKNTFTYDASGNKKSETDEKGNTKLYDYNKDNLLTKVTLKNGTSVNYRYDHNGNTTEKSVMFGGKTQTHKYEYDVDNKNTVYIDALNRRIEHTYDENANKIKTKMPNGSILESVYDTADRVVGEKRNGKDSFTFERDQNGQVTKVKDLVNGVERTKTYDKADRVTSATDSRGGKVDWAYHDKANSKTEKLKEQTITQGGYTNKVSYDYNTLDQNIRVTDGSQTYRFDYDDQGNVRTYTAGNGSGSTFNYDHANKIKDLVVGTSNSILLSERYEYDQAGNRTKIKHEGAGGKVTETNFVYDPINQLLNEALPNGTTKSYTYDGFGNRTSVKVVENGKETKSIAATFNEGNQLVKFGNESLTYDANGNRTSDGKYKYTWNEDDQLVAITKQGESNAFATYKYDEDNRRIEKSVNGQVTRYFYDGDSINPLYETDGSGNVLRQYVYSTSGTRLAMKSKGQTLYYHYNPRGDVVAMTDQNREVVATYEYDSWGNILKTDAKGIAADNPFGYAGYMYDKEIGMYYLIARYYNPEHGVFLSIDPDPGDADDPVTQNGYTYVDNNPVLKIDPDGKIPIFAVAAAPLLWLGVAAAGAGAAYYGYKAYKSVSRIEANAKQQARNTAFRLAIRTAGWGKNNYNNYKSKKQYYYNPGSRHPYGQQSRQVRPTWETRSFANKGGSGVRVAQDKWGHKFADGRTVKPHFNVYVKVKGTVVVNKHIFYRSNWDPRRNK</sequence>
<feature type="compositionally biased region" description="Basic and acidic residues" evidence="6">
    <location>
        <begin position="82"/>
        <end position="93"/>
    </location>
</feature>
<dbReference type="InterPro" id="IPR045351">
    <property type="entry name" value="DUF6531"/>
</dbReference>
<dbReference type="InterPro" id="IPR022385">
    <property type="entry name" value="Rhs_assc_core"/>
</dbReference>
<accession>A0A9W3JJ71</accession>
<dbReference type="Pfam" id="PF25023">
    <property type="entry name" value="TEN_YD-shell"/>
    <property type="match status" value="2"/>
</dbReference>
<feature type="domain" description="DUF6531" evidence="9">
    <location>
        <begin position="781"/>
        <end position="853"/>
    </location>
</feature>
<evidence type="ECO:0000256" key="7">
    <source>
        <dbReference type="SAM" id="Phobius"/>
    </source>
</evidence>
<dbReference type="Gene3D" id="2.60.120.260">
    <property type="entry name" value="Galactose-binding domain-like"/>
    <property type="match status" value="2"/>
</dbReference>
<dbReference type="EMBL" id="CP003763">
    <property type="protein sequence ID" value="AFQ24923.1"/>
    <property type="molecule type" value="Genomic_DNA"/>
</dbReference>
<dbReference type="PANTHER" id="PTHR32305:SF17">
    <property type="entry name" value="TRNA NUCLEASE WAPA"/>
    <property type="match status" value="1"/>
</dbReference>
<proteinExistence type="predicted"/>
<dbReference type="Proteomes" id="UP000005257">
    <property type="component" value="Chromosome"/>
</dbReference>
<evidence type="ECO:0000259" key="9">
    <source>
        <dbReference type="Pfam" id="PF20148"/>
    </source>
</evidence>
<dbReference type="NCBIfam" id="TIGR03696">
    <property type="entry name" value="Rhs_assc_core"/>
    <property type="match status" value="1"/>
</dbReference>
<name>A0A9W3JJ71_BACTU</name>
<evidence type="ECO:0000256" key="4">
    <source>
        <dbReference type="ARBA" id="ARBA00022737"/>
    </source>
</evidence>
<gene>
    <name evidence="12" type="ORF">BTF1_03500</name>
</gene>
<feature type="region of interest" description="Disordered" evidence="6">
    <location>
        <begin position="34"/>
        <end position="94"/>
    </location>
</feature>
<dbReference type="InterPro" id="IPR050708">
    <property type="entry name" value="T6SS_VgrG/RHS"/>
</dbReference>
<keyword evidence="2" id="KW-0964">Secreted</keyword>
<dbReference type="Pfam" id="PF05593">
    <property type="entry name" value="RHS_repeat"/>
    <property type="match status" value="1"/>
</dbReference>
<reference evidence="12 13" key="1">
    <citation type="journal article" date="2013" name="Genome Announc.">
        <title>Complete Genome Sequence of Bacillus thuringiensis Serovar Israelensis Strain HD-789.</title>
        <authorList>
            <person name="Doggett N.A."/>
            <person name="Stubben C.J."/>
            <person name="Chertkov O."/>
            <person name="Bruce D.C."/>
            <person name="Detter J.C."/>
            <person name="Johnson S.L."/>
            <person name="Han C.S."/>
        </authorList>
    </citation>
    <scope>NUCLEOTIDE SEQUENCE [LARGE SCALE GENOMIC DNA]</scope>
    <source>
        <strain evidence="12 13">HD-789</strain>
    </source>
</reference>
<evidence type="ECO:0000256" key="1">
    <source>
        <dbReference type="ARBA" id="ARBA00004613"/>
    </source>
</evidence>
<keyword evidence="4" id="KW-0677">Repeat</keyword>
<dbReference type="InterPro" id="IPR056823">
    <property type="entry name" value="TEN-like_YD-shell"/>
</dbReference>
<keyword evidence="7" id="KW-0812">Transmembrane</keyword>
<dbReference type="Pfam" id="PF24517">
    <property type="entry name" value="CBM96"/>
    <property type="match status" value="1"/>
</dbReference>
<dbReference type="FunFam" id="2.180.10.10:FF:000010">
    <property type="entry name" value="Cell wall-associated protein"/>
    <property type="match status" value="1"/>
</dbReference>
<keyword evidence="5" id="KW-0378">Hydrolase</keyword>
<evidence type="ECO:0000313" key="12">
    <source>
        <dbReference type="EMBL" id="AFQ24923.1"/>
    </source>
</evidence>
<dbReference type="InterPro" id="IPR003305">
    <property type="entry name" value="CenC_carb-bd"/>
</dbReference>
<feature type="domain" description="Teneurin-like YD-shell" evidence="11">
    <location>
        <begin position="892"/>
        <end position="1069"/>
    </location>
</feature>
<dbReference type="KEGG" id="btn:BTF1_03500"/>
<evidence type="ECO:0000259" key="10">
    <source>
        <dbReference type="Pfam" id="PF24517"/>
    </source>
</evidence>
<dbReference type="PANTHER" id="PTHR32305">
    <property type="match status" value="1"/>
</dbReference>
<keyword evidence="7" id="KW-1133">Transmembrane helix</keyword>
<dbReference type="InterPro" id="IPR006530">
    <property type="entry name" value="YD"/>
</dbReference>
<dbReference type="RefSeq" id="WP_014895200.1">
    <property type="nucleotide sequence ID" value="NC_018508.1"/>
</dbReference>
<comment type="subcellular location">
    <subcellularLocation>
        <location evidence="1">Secreted</location>
    </subcellularLocation>
</comment>
<evidence type="ECO:0000259" key="11">
    <source>
        <dbReference type="Pfam" id="PF25023"/>
    </source>
</evidence>
<keyword evidence="7" id="KW-0472">Membrane</keyword>
<dbReference type="NCBIfam" id="NF033679">
    <property type="entry name" value="DNRLRE_dom"/>
    <property type="match status" value="1"/>
</dbReference>
<dbReference type="NCBIfam" id="TIGR01643">
    <property type="entry name" value="YD_repeat_2x"/>
    <property type="match status" value="4"/>
</dbReference>
<dbReference type="Pfam" id="PF02018">
    <property type="entry name" value="CBM_4_9"/>
    <property type="match status" value="1"/>
</dbReference>
<dbReference type="Gene3D" id="2.180.10.10">
    <property type="entry name" value="RHS repeat-associated core"/>
    <property type="match status" value="2"/>
</dbReference>